<name>A0A6M0H0E4_9CLOT</name>
<dbReference type="PANTHER" id="PTHR34137:SF1">
    <property type="entry name" value="EXODEOXYRIBONUCLEASE 7 SMALL SUBUNIT"/>
    <property type="match status" value="1"/>
</dbReference>
<dbReference type="Pfam" id="PF02609">
    <property type="entry name" value="Exonuc_VII_S"/>
    <property type="match status" value="1"/>
</dbReference>
<dbReference type="GO" id="GO:0006308">
    <property type="term" value="P:DNA catabolic process"/>
    <property type="evidence" value="ECO:0007669"/>
    <property type="project" value="UniProtKB-UniRule"/>
</dbReference>
<dbReference type="InterPro" id="IPR037004">
    <property type="entry name" value="Exonuc_VII_ssu_sf"/>
</dbReference>
<dbReference type="AlphaFoldDB" id="A0A6M0H0E4"/>
<dbReference type="GO" id="GO:0009318">
    <property type="term" value="C:exodeoxyribonuclease VII complex"/>
    <property type="evidence" value="ECO:0007669"/>
    <property type="project" value="UniProtKB-UniRule"/>
</dbReference>
<protein>
    <recommendedName>
        <fullName evidence="6">Exodeoxyribonuclease 7 small subunit</fullName>
        <ecNumber evidence="6">3.1.11.6</ecNumber>
    </recommendedName>
    <alternativeName>
        <fullName evidence="6">Exodeoxyribonuclease VII small subunit</fullName>
        <shortName evidence="6">Exonuclease VII small subunit</shortName>
    </alternativeName>
</protein>
<evidence type="ECO:0000256" key="6">
    <source>
        <dbReference type="HAMAP-Rule" id="MF_00337"/>
    </source>
</evidence>
<dbReference type="EMBL" id="JAAGPU010000001">
    <property type="protein sequence ID" value="NEU03584.1"/>
    <property type="molecule type" value="Genomic_DNA"/>
</dbReference>
<dbReference type="Proteomes" id="UP000481872">
    <property type="component" value="Unassembled WGS sequence"/>
</dbReference>
<dbReference type="GO" id="GO:0008855">
    <property type="term" value="F:exodeoxyribonuclease VII activity"/>
    <property type="evidence" value="ECO:0007669"/>
    <property type="project" value="UniProtKB-UniRule"/>
</dbReference>
<dbReference type="PANTHER" id="PTHR34137">
    <property type="entry name" value="EXODEOXYRIBONUCLEASE 7 SMALL SUBUNIT"/>
    <property type="match status" value="1"/>
</dbReference>
<dbReference type="PIRSF" id="PIRSF006488">
    <property type="entry name" value="Exonuc_VII_S"/>
    <property type="match status" value="1"/>
</dbReference>
<evidence type="ECO:0000256" key="1">
    <source>
        <dbReference type="ARBA" id="ARBA00009998"/>
    </source>
</evidence>
<dbReference type="GO" id="GO:0005829">
    <property type="term" value="C:cytosol"/>
    <property type="evidence" value="ECO:0007669"/>
    <property type="project" value="TreeGrafter"/>
</dbReference>
<comment type="subunit">
    <text evidence="6">Heterooligomer composed of large and small subunits.</text>
</comment>
<keyword evidence="3 6" id="KW-0540">Nuclease</keyword>
<evidence type="ECO:0000256" key="2">
    <source>
        <dbReference type="ARBA" id="ARBA00022490"/>
    </source>
</evidence>
<evidence type="ECO:0000256" key="4">
    <source>
        <dbReference type="ARBA" id="ARBA00022801"/>
    </source>
</evidence>
<comment type="caution">
    <text evidence="7">The sequence shown here is derived from an EMBL/GenBank/DDBJ whole genome shotgun (WGS) entry which is preliminary data.</text>
</comment>
<keyword evidence="2 6" id="KW-0963">Cytoplasm</keyword>
<proteinExistence type="inferred from homology"/>
<reference evidence="7 8" key="1">
    <citation type="submission" date="2020-02" db="EMBL/GenBank/DDBJ databases">
        <title>Genome assembly of a novel Clostridium senegalense strain.</title>
        <authorList>
            <person name="Gupta T.B."/>
            <person name="Jauregui R."/>
            <person name="Maclean P."/>
            <person name="Nawarathana A."/>
            <person name="Brightwell G."/>
        </authorList>
    </citation>
    <scope>NUCLEOTIDE SEQUENCE [LARGE SCALE GENOMIC DNA]</scope>
    <source>
        <strain evidence="7 8">AGRFS4</strain>
    </source>
</reference>
<dbReference type="SUPFAM" id="SSF116842">
    <property type="entry name" value="XseB-like"/>
    <property type="match status" value="1"/>
</dbReference>
<dbReference type="EC" id="3.1.11.6" evidence="6"/>
<comment type="catalytic activity">
    <reaction evidence="6">
        <text>Exonucleolytic cleavage in either 5'- to 3'- or 3'- to 5'-direction to yield nucleoside 5'-phosphates.</text>
        <dbReference type="EC" id="3.1.11.6"/>
    </reaction>
</comment>
<comment type="subcellular location">
    <subcellularLocation>
        <location evidence="6">Cytoplasm</location>
    </subcellularLocation>
</comment>
<dbReference type="HAMAP" id="MF_00337">
    <property type="entry name" value="Exonuc_7_S"/>
    <property type="match status" value="1"/>
</dbReference>
<dbReference type="RefSeq" id="WP_199868895.1">
    <property type="nucleotide sequence ID" value="NZ_JAAGPU010000001.1"/>
</dbReference>
<keyword evidence="4 6" id="KW-0378">Hydrolase</keyword>
<keyword evidence="8" id="KW-1185">Reference proteome</keyword>
<accession>A0A6M0H0E4</accession>
<dbReference type="NCBIfam" id="NF002140">
    <property type="entry name" value="PRK00977.1-4"/>
    <property type="match status" value="1"/>
</dbReference>
<sequence>MARKKESYEEKISKLTDIVDVMENSQLTLEESMKKYEEGIKLCNDLYKILNDYEGKIKILSGDNEEEFNIE</sequence>
<evidence type="ECO:0000256" key="5">
    <source>
        <dbReference type="ARBA" id="ARBA00022839"/>
    </source>
</evidence>
<dbReference type="NCBIfam" id="TIGR01280">
    <property type="entry name" value="xseB"/>
    <property type="match status" value="1"/>
</dbReference>
<dbReference type="Gene3D" id="1.10.287.1040">
    <property type="entry name" value="Exonuclease VII, small subunit"/>
    <property type="match status" value="1"/>
</dbReference>
<evidence type="ECO:0000313" key="7">
    <source>
        <dbReference type="EMBL" id="NEU03584.1"/>
    </source>
</evidence>
<comment type="similarity">
    <text evidence="1 6">Belongs to the XseB family.</text>
</comment>
<gene>
    <name evidence="6" type="primary">xseB</name>
    <name evidence="7" type="ORF">G3M99_01680</name>
</gene>
<organism evidence="7 8">
    <name type="scientific">Clostridium senegalense</name>
    <dbReference type="NCBI Taxonomy" id="1465809"/>
    <lineage>
        <taxon>Bacteria</taxon>
        <taxon>Bacillati</taxon>
        <taxon>Bacillota</taxon>
        <taxon>Clostridia</taxon>
        <taxon>Eubacteriales</taxon>
        <taxon>Clostridiaceae</taxon>
        <taxon>Clostridium</taxon>
    </lineage>
</organism>
<evidence type="ECO:0000313" key="8">
    <source>
        <dbReference type="Proteomes" id="UP000481872"/>
    </source>
</evidence>
<dbReference type="InterPro" id="IPR003761">
    <property type="entry name" value="Exonuc_VII_S"/>
</dbReference>
<keyword evidence="5 6" id="KW-0269">Exonuclease</keyword>
<evidence type="ECO:0000256" key="3">
    <source>
        <dbReference type="ARBA" id="ARBA00022722"/>
    </source>
</evidence>
<comment type="function">
    <text evidence="6">Bidirectionally degrades single-stranded DNA into large acid-insoluble oligonucleotides, which are then degraded further into small acid-soluble oligonucleotides.</text>
</comment>